<evidence type="ECO:0000313" key="5">
    <source>
        <dbReference type="Proteomes" id="UP000251571"/>
    </source>
</evidence>
<feature type="domain" description="HPr kinase/phosphorylase C-terminal" evidence="1">
    <location>
        <begin position="13"/>
        <end position="84"/>
    </location>
</feature>
<name>A0A2Y9AAS8_9RHOB</name>
<accession>A0A2Y9AAS8</accession>
<dbReference type="GO" id="GO:0005524">
    <property type="term" value="F:ATP binding"/>
    <property type="evidence" value="ECO:0007669"/>
    <property type="project" value="InterPro"/>
</dbReference>
<reference evidence="3 5" key="1">
    <citation type="submission" date="2016-10" db="EMBL/GenBank/DDBJ databases">
        <authorList>
            <person name="Cai Z."/>
        </authorList>
    </citation>
    <scope>NUCLEOTIDE SEQUENCE [LARGE SCALE GENOMIC DNA]</scope>
    <source>
        <strain evidence="3 5">DSM 25227</strain>
    </source>
</reference>
<dbReference type="InterPro" id="IPR027417">
    <property type="entry name" value="P-loop_NTPase"/>
</dbReference>
<dbReference type="OrthoDB" id="8326226at2"/>
<evidence type="ECO:0000313" key="3">
    <source>
        <dbReference type="EMBL" id="SSA41380.1"/>
    </source>
</evidence>
<dbReference type="AlphaFoldDB" id="A0A2Y9AAS8"/>
<keyword evidence="3" id="KW-0808">Transferase</keyword>
<dbReference type="InterPro" id="IPR011104">
    <property type="entry name" value="Hpr_kin/Pase_C"/>
</dbReference>
<organism evidence="3 5">
    <name type="scientific">Jannaschia seohaensis</name>
    <dbReference type="NCBI Taxonomy" id="475081"/>
    <lineage>
        <taxon>Bacteria</taxon>
        <taxon>Pseudomonadati</taxon>
        <taxon>Pseudomonadota</taxon>
        <taxon>Alphaproteobacteria</taxon>
        <taxon>Rhodobacterales</taxon>
        <taxon>Roseobacteraceae</taxon>
        <taxon>Jannaschia</taxon>
    </lineage>
</organism>
<dbReference type="Gene3D" id="3.40.50.300">
    <property type="entry name" value="P-loop containing nucleotide triphosphate hydrolases"/>
    <property type="match status" value="1"/>
</dbReference>
<dbReference type="EMBL" id="UETC01000002">
    <property type="protein sequence ID" value="SSA41380.1"/>
    <property type="molecule type" value="Genomic_DNA"/>
</dbReference>
<dbReference type="Pfam" id="PF07475">
    <property type="entry name" value="Hpr_kinase_C"/>
    <property type="match status" value="1"/>
</dbReference>
<sequence>MDLPEAHRVAPGRHAIHATAVSCSGRGLLILGPSGSGKSSVAAQMIALGATLVSDDRVEILEDGRLAPPPGASALIELRGLGLVACPVAPAPFSASLLLAAPTARLPEPETLDLAGHRVPLLRHAAAPDLGAKLTLWLRALP</sequence>
<dbReference type="GO" id="GO:0006109">
    <property type="term" value="P:regulation of carbohydrate metabolic process"/>
    <property type="evidence" value="ECO:0007669"/>
    <property type="project" value="InterPro"/>
</dbReference>
<evidence type="ECO:0000259" key="1">
    <source>
        <dbReference type="Pfam" id="PF07475"/>
    </source>
</evidence>
<gene>
    <name evidence="2" type="ORF">BCF38_102217</name>
    <name evidence="3" type="ORF">SAMN05421539_102217</name>
</gene>
<evidence type="ECO:0000313" key="4">
    <source>
        <dbReference type="Proteomes" id="UP000245839"/>
    </source>
</evidence>
<dbReference type="Proteomes" id="UP000245839">
    <property type="component" value="Unassembled WGS sequence"/>
</dbReference>
<evidence type="ECO:0000313" key="2">
    <source>
        <dbReference type="EMBL" id="PWJ20970.1"/>
    </source>
</evidence>
<dbReference type="GO" id="GO:0000155">
    <property type="term" value="F:phosphorelay sensor kinase activity"/>
    <property type="evidence" value="ECO:0007669"/>
    <property type="project" value="InterPro"/>
</dbReference>
<keyword evidence="4" id="KW-1185">Reference proteome</keyword>
<dbReference type="Proteomes" id="UP000251571">
    <property type="component" value="Unassembled WGS sequence"/>
</dbReference>
<dbReference type="SUPFAM" id="SSF53795">
    <property type="entry name" value="PEP carboxykinase-like"/>
    <property type="match status" value="1"/>
</dbReference>
<proteinExistence type="predicted"/>
<dbReference type="RefSeq" id="WP_109563334.1">
    <property type="nucleotide sequence ID" value="NZ_QGDJ01000002.1"/>
</dbReference>
<keyword evidence="3" id="KW-0418">Kinase</keyword>
<protein>
    <submittedName>
        <fullName evidence="3">HPr kinase/phosphorylase</fullName>
    </submittedName>
</protein>
<reference evidence="2 4" key="2">
    <citation type="submission" date="2018-03" db="EMBL/GenBank/DDBJ databases">
        <title>Genomic Encyclopedia of Archaeal and Bacterial Type Strains, Phase II (KMG-II): from individual species to whole genera.</title>
        <authorList>
            <person name="Goeker M."/>
        </authorList>
    </citation>
    <scope>NUCLEOTIDE SEQUENCE [LARGE SCALE GENOMIC DNA]</scope>
    <source>
        <strain evidence="2 4">DSM 25227</strain>
    </source>
</reference>
<dbReference type="EMBL" id="QGDJ01000002">
    <property type="protein sequence ID" value="PWJ20970.1"/>
    <property type="molecule type" value="Genomic_DNA"/>
</dbReference>